<dbReference type="AlphaFoldDB" id="A0AAU8UIC5"/>
<evidence type="ECO:0008006" key="3">
    <source>
        <dbReference type="Google" id="ProtNLM"/>
    </source>
</evidence>
<name>A0AAU8UIC5_9LACT</name>
<dbReference type="EMBL" id="CP014164">
    <property type="protein sequence ID" value="AMC00131.1"/>
    <property type="molecule type" value="Genomic_DNA"/>
</dbReference>
<dbReference type="KEGG" id="avs:AWM76_00360"/>
<gene>
    <name evidence="1" type="ORF">AWM76_00360</name>
</gene>
<accession>A0AAU8UIC5</accession>
<reference evidence="1 2" key="1">
    <citation type="journal article" date="2016" name="Genome Announc.">
        <title>Complete Genome Sequences of Aerococcus christensenii CCUG 28831T, Aerococcus sanguinicola CCUG 43001T, Aerococcus urinae CCUG 36881T, Aerococcus urinaeequi CCUG 28094T, Aerococcus urinaehominis CCUG 42038 BT, and Aerococcus viridans CCUG 4311T.</title>
        <authorList>
            <person name="Carkaci D."/>
            <person name="Dargis R."/>
            <person name="Nielsen X.C."/>
            <person name="Skovgaard O."/>
            <person name="Fuursted K."/>
            <person name="Christensen J.J."/>
        </authorList>
    </citation>
    <scope>NUCLEOTIDE SEQUENCE [LARGE SCALE GENOMIC DNA]</scope>
    <source>
        <strain evidence="1 2">CCUG4311</strain>
    </source>
</reference>
<reference evidence="2" key="2">
    <citation type="submission" date="2016-01" db="EMBL/GenBank/DDBJ databases">
        <title>Six Aerococcus type strain genome sequencing and assembly using PacBio and Illumina Hiseq.</title>
        <authorList>
            <person name="Carkaci D."/>
            <person name="Dargis R."/>
            <person name="Nielsen X.C."/>
            <person name="Skovgaard O."/>
            <person name="Fuursted K."/>
            <person name="Christensen J.J."/>
        </authorList>
    </citation>
    <scope>NUCLEOTIDE SEQUENCE [LARGE SCALE GENOMIC DNA]</scope>
    <source>
        <strain evidence="2">CCUG4311</strain>
    </source>
</reference>
<dbReference type="RefSeq" id="WP_003142879.1">
    <property type="nucleotide sequence ID" value="NZ_CP014164.1"/>
</dbReference>
<dbReference type="GeneID" id="32029363"/>
<sequence>MQKNIKIYQNTDEYVTERVSQLKNHEEIYKHYHHSHDFVEHSLARLELEQAELYILASNIIQNKATFDDLIEAIISMDFDNVADELMEKYGIVLDRK</sequence>
<protein>
    <recommendedName>
        <fullName evidence="3">Phage protein</fullName>
    </recommendedName>
</protein>
<evidence type="ECO:0000313" key="1">
    <source>
        <dbReference type="EMBL" id="AMC00131.1"/>
    </source>
</evidence>
<proteinExistence type="predicted"/>
<organism evidence="1 2">
    <name type="scientific">Aerococcus viridans</name>
    <dbReference type="NCBI Taxonomy" id="1377"/>
    <lineage>
        <taxon>Bacteria</taxon>
        <taxon>Bacillati</taxon>
        <taxon>Bacillota</taxon>
        <taxon>Bacilli</taxon>
        <taxon>Lactobacillales</taxon>
        <taxon>Aerococcaceae</taxon>
        <taxon>Aerococcus</taxon>
    </lineage>
</organism>
<evidence type="ECO:0000313" key="2">
    <source>
        <dbReference type="Proteomes" id="UP000066986"/>
    </source>
</evidence>
<dbReference type="Proteomes" id="UP000066986">
    <property type="component" value="Chromosome"/>
</dbReference>